<proteinExistence type="inferred from homology"/>
<sequence length="120" mass="12795">MEGAATWALAGSTALLAVSLIAISWQIFFSFKTLDGSRTETRAEVLLALRTLARARVGATITGKADDGDSGAVLLVLEEDYAGLEETAYLLSDTANAAHLLRSIEQLELGEGKVRDLIEE</sequence>
<dbReference type="SUPFAM" id="SSF143120">
    <property type="entry name" value="YefM-like"/>
    <property type="match status" value="1"/>
</dbReference>
<feature type="transmembrane region" description="Helical" evidence="2">
    <location>
        <begin position="6"/>
        <end position="28"/>
    </location>
</feature>
<comment type="caution">
    <text evidence="3">The sequence shown here is derived from an EMBL/GenBank/DDBJ whole genome shotgun (WGS) entry which is preliminary data.</text>
</comment>
<dbReference type="Proteomes" id="UP000482800">
    <property type="component" value="Unassembled WGS sequence"/>
</dbReference>
<dbReference type="AlphaFoldDB" id="A0A6V8KRE7"/>
<dbReference type="RefSeq" id="WP_173069724.1">
    <property type="nucleotide sequence ID" value="NZ_BAABGO010000035.1"/>
</dbReference>
<evidence type="ECO:0000256" key="2">
    <source>
        <dbReference type="SAM" id="Phobius"/>
    </source>
</evidence>
<dbReference type="InterPro" id="IPR036165">
    <property type="entry name" value="YefM-like_sf"/>
</dbReference>
<dbReference type="EMBL" id="BLPF01000004">
    <property type="protein sequence ID" value="GFJ84921.1"/>
    <property type="molecule type" value="Genomic_DNA"/>
</dbReference>
<gene>
    <name evidence="3" type="ORF">Phou_091010</name>
</gene>
<evidence type="ECO:0000256" key="1">
    <source>
        <dbReference type="ARBA" id="ARBA00009981"/>
    </source>
</evidence>
<evidence type="ECO:0000313" key="3">
    <source>
        <dbReference type="EMBL" id="GFJ84921.1"/>
    </source>
</evidence>
<dbReference type="Gene3D" id="1.10.1220.170">
    <property type="match status" value="1"/>
</dbReference>
<protein>
    <submittedName>
        <fullName evidence="3">Uncharacterized protein</fullName>
    </submittedName>
</protein>
<name>A0A6V8KRE7_9ACTN</name>
<keyword evidence="4" id="KW-1185">Reference proteome</keyword>
<evidence type="ECO:0000313" key="4">
    <source>
        <dbReference type="Proteomes" id="UP000482800"/>
    </source>
</evidence>
<reference evidence="3 4" key="2">
    <citation type="submission" date="2020-03" db="EMBL/GenBank/DDBJ databases">
        <authorList>
            <person name="Ichikawa N."/>
            <person name="Kimura A."/>
            <person name="Kitahashi Y."/>
            <person name="Uohara A."/>
        </authorList>
    </citation>
    <scope>NUCLEOTIDE SEQUENCE [LARGE SCALE GENOMIC DNA]</scope>
    <source>
        <strain evidence="3 4">NBRC 108639</strain>
    </source>
</reference>
<organism evidence="3 4">
    <name type="scientific">Phytohabitans houttuyneae</name>
    <dbReference type="NCBI Taxonomy" id="1076126"/>
    <lineage>
        <taxon>Bacteria</taxon>
        <taxon>Bacillati</taxon>
        <taxon>Actinomycetota</taxon>
        <taxon>Actinomycetes</taxon>
        <taxon>Micromonosporales</taxon>
        <taxon>Micromonosporaceae</taxon>
    </lineage>
</organism>
<accession>A0A6V8KRE7</accession>
<comment type="similarity">
    <text evidence="1">Belongs to the phD/YefM antitoxin family.</text>
</comment>
<keyword evidence="2" id="KW-1133">Transmembrane helix</keyword>
<keyword evidence="2" id="KW-0472">Membrane</keyword>
<keyword evidence="2" id="KW-0812">Transmembrane</keyword>
<reference evidence="3 4" key="1">
    <citation type="submission" date="2020-03" db="EMBL/GenBank/DDBJ databases">
        <title>Whole genome shotgun sequence of Phytohabitans houttuyneae NBRC 108639.</title>
        <authorList>
            <person name="Komaki H."/>
            <person name="Tamura T."/>
        </authorList>
    </citation>
    <scope>NUCLEOTIDE SEQUENCE [LARGE SCALE GENOMIC DNA]</scope>
    <source>
        <strain evidence="3 4">NBRC 108639</strain>
    </source>
</reference>